<dbReference type="PATRIC" id="fig|1630135.4.peg.1887"/>
<dbReference type="Proteomes" id="UP000092596">
    <property type="component" value="Chromosome"/>
</dbReference>
<reference evidence="1 2" key="1">
    <citation type="submission" date="2015-06" db="EMBL/GenBank/DDBJ databases">
        <title>Investigation of pathophysiology for high-risk pregnancy and development of treatment modality based on it.</title>
        <authorList>
            <person name="Kim B.-C."/>
            <person name="Lim S."/>
        </authorList>
    </citation>
    <scope>NUCLEOTIDE SEQUENCE [LARGE SCALE GENOMIC DNA]</scope>
    <source>
        <strain evidence="1 2">AD1-86</strain>
    </source>
</reference>
<evidence type="ECO:0000313" key="2">
    <source>
        <dbReference type="Proteomes" id="UP000092596"/>
    </source>
</evidence>
<accession>A0A1B0ZKF6</accession>
<dbReference type="EMBL" id="CP012117">
    <property type="protein sequence ID" value="ANP28439.1"/>
    <property type="molecule type" value="Genomic_DNA"/>
</dbReference>
<name>A0A1B0ZKF6_9MICO</name>
<dbReference type="STRING" id="1630135.DAD186_18890"/>
<dbReference type="Pfam" id="PF11228">
    <property type="entry name" value="DUF3027"/>
    <property type="match status" value="1"/>
</dbReference>
<gene>
    <name evidence="1" type="ORF">DAD186_18890</name>
</gene>
<dbReference type="InterPro" id="IPR021391">
    <property type="entry name" value="DUF3027"/>
</dbReference>
<proteinExistence type="predicted"/>
<protein>
    <recommendedName>
        <fullName evidence="3">DUF3027 domain-containing protein</fullName>
    </recommendedName>
</protein>
<organism evidence="1 2">
    <name type="scientific">Dermabacter vaginalis</name>
    <dbReference type="NCBI Taxonomy" id="1630135"/>
    <lineage>
        <taxon>Bacteria</taxon>
        <taxon>Bacillati</taxon>
        <taxon>Actinomycetota</taxon>
        <taxon>Actinomycetes</taxon>
        <taxon>Micrococcales</taxon>
        <taxon>Dermabacteraceae</taxon>
        <taxon>Dermabacter</taxon>
    </lineage>
</organism>
<dbReference type="KEGG" id="dva:DAD186_18890"/>
<sequence>MTLTAPAKARTRAPKLDAVCAAAIEQAAAAVLEVAEPDQVGAHVRAEASGERLVTHFFEATMPGYAGWTWIAVLARAPRAKVATVCETALLPGEESLLAPEWEPWSERLRPGDVGENDVLPYSADDSRLEHGYEQTDDEEADRVAMWELGLGRKRVLSREGREDAAKRWMSGNFGPREVSKRGRKGTVKAQCASCGFLSLLNGSLRQEFGICTNEWSPADGRVVSLQYGCGAHSETDAEKQSIAGDLPEKVLDEEAVDYEDRFEEKSIIDEALLKKEQEKLAAKKATEEE</sequence>
<dbReference type="RefSeq" id="WP_065248430.1">
    <property type="nucleotide sequence ID" value="NZ_CP012117.1"/>
</dbReference>
<evidence type="ECO:0000313" key="1">
    <source>
        <dbReference type="EMBL" id="ANP28439.1"/>
    </source>
</evidence>
<evidence type="ECO:0008006" key="3">
    <source>
        <dbReference type="Google" id="ProtNLM"/>
    </source>
</evidence>
<dbReference type="AlphaFoldDB" id="A0A1B0ZKF6"/>